<evidence type="ECO:0000313" key="12">
    <source>
        <dbReference type="EMBL" id="GMS81165.1"/>
    </source>
</evidence>
<feature type="transmembrane region" description="Helical" evidence="11">
    <location>
        <begin position="152"/>
        <end position="172"/>
    </location>
</feature>
<dbReference type="GO" id="GO:0019367">
    <property type="term" value="P:fatty acid elongation, saturated fatty acid"/>
    <property type="evidence" value="ECO:0007669"/>
    <property type="project" value="TreeGrafter"/>
</dbReference>
<keyword evidence="6 11" id="KW-0276">Fatty acid metabolism</keyword>
<evidence type="ECO:0000256" key="1">
    <source>
        <dbReference type="ARBA" id="ARBA00004141"/>
    </source>
</evidence>
<feature type="transmembrane region" description="Helical" evidence="11">
    <location>
        <begin position="216"/>
        <end position="235"/>
    </location>
</feature>
<evidence type="ECO:0000256" key="3">
    <source>
        <dbReference type="ARBA" id="ARBA00022516"/>
    </source>
</evidence>
<keyword evidence="7 11" id="KW-1133">Transmembrane helix</keyword>
<keyword evidence="9 11" id="KW-0472">Membrane</keyword>
<evidence type="ECO:0000256" key="5">
    <source>
        <dbReference type="ARBA" id="ARBA00022692"/>
    </source>
</evidence>
<keyword evidence="3 11" id="KW-0444">Lipid biosynthesis</keyword>
<comment type="pathway">
    <text evidence="2">Lipid metabolism; fatty acid biosynthesis.</text>
</comment>
<feature type="transmembrane region" description="Helical" evidence="11">
    <location>
        <begin position="42"/>
        <end position="64"/>
    </location>
</feature>
<evidence type="ECO:0000256" key="10">
    <source>
        <dbReference type="ARBA" id="ARBA00023160"/>
    </source>
</evidence>
<evidence type="ECO:0000256" key="2">
    <source>
        <dbReference type="ARBA" id="ARBA00005194"/>
    </source>
</evidence>
<proteinExistence type="inferred from homology"/>
<organism evidence="12 13">
    <name type="scientific">Pristionchus entomophagus</name>
    <dbReference type="NCBI Taxonomy" id="358040"/>
    <lineage>
        <taxon>Eukaryota</taxon>
        <taxon>Metazoa</taxon>
        <taxon>Ecdysozoa</taxon>
        <taxon>Nematoda</taxon>
        <taxon>Chromadorea</taxon>
        <taxon>Rhabditida</taxon>
        <taxon>Rhabditina</taxon>
        <taxon>Diplogasteromorpha</taxon>
        <taxon>Diplogasteroidea</taxon>
        <taxon>Neodiplogasteridae</taxon>
        <taxon>Pristionchus</taxon>
    </lineage>
</organism>
<feature type="non-terminal residue" evidence="12">
    <location>
        <position position="278"/>
    </location>
</feature>
<keyword evidence="8 11" id="KW-0443">Lipid metabolism</keyword>
<sequence>MMAIDWQRLRTVRFNHSELISIAVETEYGFSLERARVFTDDLFYFAVQCSIAYFFLIFSIKFFMRNRKPFDLQRPLNAWNLILAVFSTAGAIFMAPDFFGVLWRRGFRASYCELDGLFEGSNGWWMWIFILSKFTDFTDTFFIVLRKKPLIFLHWYHHIMTLLYCIYNYSASTAFNRYLTYLNLVVHSAMYSYYFLRSINVKIPGAVAMAITTSQIIQFVISIIILVLCGVEYYLLKSDCALDIGCFWFASIMDLSYLVLFVNFFLKSYVVKGGKDKY</sequence>
<keyword evidence="4 11" id="KW-0808">Transferase</keyword>
<evidence type="ECO:0000256" key="11">
    <source>
        <dbReference type="RuleBase" id="RU361115"/>
    </source>
</evidence>
<feature type="transmembrane region" description="Helical" evidence="11">
    <location>
        <begin position="178"/>
        <end position="196"/>
    </location>
</feature>
<evidence type="ECO:0000256" key="6">
    <source>
        <dbReference type="ARBA" id="ARBA00022832"/>
    </source>
</evidence>
<dbReference type="GO" id="GO:0005789">
    <property type="term" value="C:endoplasmic reticulum membrane"/>
    <property type="evidence" value="ECO:0007669"/>
    <property type="project" value="TreeGrafter"/>
</dbReference>
<evidence type="ECO:0000256" key="8">
    <source>
        <dbReference type="ARBA" id="ARBA00023098"/>
    </source>
</evidence>
<dbReference type="GO" id="GO:0009922">
    <property type="term" value="F:fatty acid elongase activity"/>
    <property type="evidence" value="ECO:0007669"/>
    <property type="project" value="UniProtKB-EC"/>
</dbReference>
<dbReference type="Proteomes" id="UP001432027">
    <property type="component" value="Unassembled WGS sequence"/>
</dbReference>
<evidence type="ECO:0000256" key="9">
    <source>
        <dbReference type="ARBA" id="ARBA00023136"/>
    </source>
</evidence>
<comment type="similarity">
    <text evidence="11">Belongs to the ELO family.</text>
</comment>
<evidence type="ECO:0000256" key="7">
    <source>
        <dbReference type="ARBA" id="ARBA00022989"/>
    </source>
</evidence>
<keyword evidence="13" id="KW-1185">Reference proteome</keyword>
<feature type="transmembrane region" description="Helical" evidence="11">
    <location>
        <begin position="76"/>
        <end position="95"/>
    </location>
</feature>
<dbReference type="GO" id="GO:0030148">
    <property type="term" value="P:sphingolipid biosynthetic process"/>
    <property type="evidence" value="ECO:0007669"/>
    <property type="project" value="TreeGrafter"/>
</dbReference>
<evidence type="ECO:0000256" key="4">
    <source>
        <dbReference type="ARBA" id="ARBA00022679"/>
    </source>
</evidence>
<dbReference type="PANTHER" id="PTHR11157">
    <property type="entry name" value="FATTY ACID ACYL TRANSFERASE-RELATED"/>
    <property type="match status" value="1"/>
</dbReference>
<comment type="caution">
    <text evidence="12">The sequence shown here is derived from an EMBL/GenBank/DDBJ whole genome shotgun (WGS) entry which is preliminary data.</text>
</comment>
<dbReference type="PANTHER" id="PTHR11157:SF26">
    <property type="entry name" value="ELONGATION OF LONG CHAIN FATTY ACIDS PROTEIN 1"/>
    <property type="match status" value="1"/>
</dbReference>
<evidence type="ECO:0000313" key="13">
    <source>
        <dbReference type="Proteomes" id="UP001432027"/>
    </source>
</evidence>
<comment type="subcellular location">
    <subcellularLocation>
        <location evidence="1">Membrane</location>
        <topology evidence="1">Multi-pass membrane protein</topology>
    </subcellularLocation>
</comment>
<dbReference type="EC" id="2.3.1.199" evidence="11"/>
<accession>A0AAV5SM03</accession>
<dbReference type="GO" id="GO:0034626">
    <property type="term" value="P:fatty acid elongation, polyunsaturated fatty acid"/>
    <property type="evidence" value="ECO:0007669"/>
    <property type="project" value="TreeGrafter"/>
</dbReference>
<dbReference type="InterPro" id="IPR002076">
    <property type="entry name" value="ELO_fam"/>
</dbReference>
<name>A0AAV5SM03_9BILA</name>
<dbReference type="EMBL" id="BTSX01000001">
    <property type="protein sequence ID" value="GMS81165.1"/>
    <property type="molecule type" value="Genomic_DNA"/>
</dbReference>
<dbReference type="AlphaFoldDB" id="A0AAV5SM03"/>
<dbReference type="Pfam" id="PF01151">
    <property type="entry name" value="ELO"/>
    <property type="match status" value="1"/>
</dbReference>
<feature type="transmembrane region" description="Helical" evidence="11">
    <location>
        <begin position="247"/>
        <end position="266"/>
    </location>
</feature>
<keyword evidence="10 11" id="KW-0275">Fatty acid biosynthesis</keyword>
<dbReference type="GO" id="GO:0042761">
    <property type="term" value="P:very long-chain fatty acid biosynthetic process"/>
    <property type="evidence" value="ECO:0007669"/>
    <property type="project" value="TreeGrafter"/>
</dbReference>
<comment type="catalytic activity">
    <reaction evidence="11">
        <text>a very-long-chain acyl-CoA + malonyl-CoA + H(+) = a very-long-chain 3-oxoacyl-CoA + CO2 + CoA</text>
        <dbReference type="Rhea" id="RHEA:32727"/>
        <dbReference type="ChEBI" id="CHEBI:15378"/>
        <dbReference type="ChEBI" id="CHEBI:16526"/>
        <dbReference type="ChEBI" id="CHEBI:57287"/>
        <dbReference type="ChEBI" id="CHEBI:57384"/>
        <dbReference type="ChEBI" id="CHEBI:90725"/>
        <dbReference type="ChEBI" id="CHEBI:90736"/>
        <dbReference type="EC" id="2.3.1.199"/>
    </reaction>
</comment>
<reference evidence="12" key="1">
    <citation type="submission" date="2023-10" db="EMBL/GenBank/DDBJ databases">
        <title>Genome assembly of Pristionchus species.</title>
        <authorList>
            <person name="Yoshida K."/>
            <person name="Sommer R.J."/>
        </authorList>
    </citation>
    <scope>NUCLEOTIDE SEQUENCE</scope>
    <source>
        <strain evidence="12">RS0144</strain>
    </source>
</reference>
<dbReference type="GO" id="GO:0034625">
    <property type="term" value="P:fatty acid elongation, monounsaturated fatty acid"/>
    <property type="evidence" value="ECO:0007669"/>
    <property type="project" value="TreeGrafter"/>
</dbReference>
<dbReference type="PROSITE" id="PS01188">
    <property type="entry name" value="ELO"/>
    <property type="match status" value="1"/>
</dbReference>
<feature type="transmembrane region" description="Helical" evidence="11">
    <location>
        <begin position="124"/>
        <end position="145"/>
    </location>
</feature>
<protein>
    <recommendedName>
        <fullName evidence="11">Elongation of very long chain fatty acids protein</fullName>
        <ecNumber evidence="11">2.3.1.199</ecNumber>
    </recommendedName>
    <alternativeName>
        <fullName evidence="11">Very-long-chain 3-oxoacyl-CoA synthase</fullName>
    </alternativeName>
</protein>
<keyword evidence="5 11" id="KW-0812">Transmembrane</keyword>
<gene>
    <name evidence="12" type="ORF">PENTCL1PPCAC_3340</name>
</gene>
<dbReference type="InterPro" id="IPR030457">
    <property type="entry name" value="ELO_CS"/>
</dbReference>